<keyword evidence="4" id="KW-1185">Reference proteome</keyword>
<dbReference type="AlphaFoldDB" id="A0A1H0LXX0"/>
<feature type="domain" description="MOSC" evidence="2">
    <location>
        <begin position="73"/>
        <end position="236"/>
    </location>
</feature>
<dbReference type="Proteomes" id="UP000198741">
    <property type="component" value="Chromosome I"/>
</dbReference>
<evidence type="ECO:0000313" key="4">
    <source>
        <dbReference type="Proteomes" id="UP000198741"/>
    </source>
</evidence>
<dbReference type="EMBL" id="LT629710">
    <property type="protein sequence ID" value="SDO72997.1"/>
    <property type="molecule type" value="Genomic_DNA"/>
</dbReference>
<reference evidence="3 4" key="1">
    <citation type="submission" date="2016-10" db="EMBL/GenBank/DDBJ databases">
        <authorList>
            <person name="de Groot N.N."/>
        </authorList>
    </citation>
    <scope>NUCLEOTIDE SEQUENCE [LARGE SCALE GENOMIC DNA]</scope>
    <source>
        <strain evidence="4">P4-7,KCTC 19426,CECT 7604</strain>
    </source>
</reference>
<feature type="region of interest" description="Disordered" evidence="1">
    <location>
        <begin position="1"/>
        <end position="35"/>
    </location>
</feature>
<dbReference type="OrthoDB" id="5187953at2"/>
<name>A0A1H0LXX0_9ACTN</name>
<evidence type="ECO:0000259" key="2">
    <source>
        <dbReference type="PROSITE" id="PS51340"/>
    </source>
</evidence>
<dbReference type="Gene3D" id="2.40.33.20">
    <property type="entry name" value="PK beta-barrel domain-like"/>
    <property type="match status" value="1"/>
</dbReference>
<accession>A0A1H0LXX0</accession>
<dbReference type="GO" id="GO:0030170">
    <property type="term" value="F:pyridoxal phosphate binding"/>
    <property type="evidence" value="ECO:0007669"/>
    <property type="project" value="InterPro"/>
</dbReference>
<dbReference type="PROSITE" id="PS51340">
    <property type="entry name" value="MOSC"/>
    <property type="match status" value="1"/>
</dbReference>
<dbReference type="GO" id="GO:0030151">
    <property type="term" value="F:molybdenum ion binding"/>
    <property type="evidence" value="ECO:0007669"/>
    <property type="project" value="InterPro"/>
</dbReference>
<evidence type="ECO:0000313" key="3">
    <source>
        <dbReference type="EMBL" id="SDO72997.1"/>
    </source>
</evidence>
<dbReference type="InterPro" id="IPR011037">
    <property type="entry name" value="Pyrv_Knase-like_insert_dom_sf"/>
</dbReference>
<dbReference type="RefSeq" id="WP_090475702.1">
    <property type="nucleotide sequence ID" value="NZ_LT629710.1"/>
</dbReference>
<evidence type="ECO:0000256" key="1">
    <source>
        <dbReference type="SAM" id="MobiDB-lite"/>
    </source>
</evidence>
<dbReference type="SUPFAM" id="SSF50800">
    <property type="entry name" value="PK beta-barrel domain-like"/>
    <property type="match status" value="1"/>
</dbReference>
<protein>
    <recommendedName>
        <fullName evidence="2">MOSC domain-containing protein</fullName>
    </recommendedName>
</protein>
<organism evidence="3 4">
    <name type="scientific">Nakamurella panacisegetis</name>
    <dbReference type="NCBI Taxonomy" id="1090615"/>
    <lineage>
        <taxon>Bacteria</taxon>
        <taxon>Bacillati</taxon>
        <taxon>Actinomycetota</taxon>
        <taxon>Actinomycetes</taxon>
        <taxon>Nakamurellales</taxon>
        <taxon>Nakamurellaceae</taxon>
        <taxon>Nakamurella</taxon>
    </lineage>
</organism>
<dbReference type="STRING" id="1090615.SAMN04515671_1850"/>
<dbReference type="GO" id="GO:0003824">
    <property type="term" value="F:catalytic activity"/>
    <property type="evidence" value="ECO:0007669"/>
    <property type="project" value="InterPro"/>
</dbReference>
<gene>
    <name evidence="3" type="ORF">SAMN04515671_1850</name>
</gene>
<proteinExistence type="predicted"/>
<feature type="compositionally biased region" description="Low complexity" evidence="1">
    <location>
        <begin position="18"/>
        <end position="34"/>
    </location>
</feature>
<dbReference type="InterPro" id="IPR005302">
    <property type="entry name" value="MoCF_Sase_C"/>
</dbReference>
<sequence length="239" mass="25042">MTLPAPPSDPESDPKSDPTPGTAGSTQTAGAAPTNPVVRYRIVRLQVQTEPLKVGQAPLRRYDPSPIESVPRIEVAPAGVIGLRRGRPGSPVDHFGSIIDVHHVDHERTRDRKGIGGVTIMGTGDYDALRARYGDHLTEGIAGETILVDAPDGLARLEMPPAATVITADGPIVLTNVRVADPCVEFARFCLRQGPSPVVDDAVRQALADLGGGARGYRAVADRTGVIAVGDDLLTGSAD</sequence>